<dbReference type="InterPro" id="IPR050093">
    <property type="entry name" value="ABC_SmlMolc_Importer"/>
</dbReference>
<dbReference type="PANTHER" id="PTHR42781:SF8">
    <property type="entry name" value="BICARBONATE TRANSPORT ATP-BINDING PROTEIN CMPC"/>
    <property type="match status" value="1"/>
</dbReference>
<keyword evidence="2" id="KW-0813">Transport</keyword>
<comment type="similarity">
    <text evidence="1">Belongs to the ABC transporter superfamily.</text>
</comment>
<dbReference type="Proteomes" id="UP000065734">
    <property type="component" value="Chromosome I"/>
</dbReference>
<dbReference type="AlphaFoldDB" id="A0A0P0JAB1"/>
<evidence type="ECO:0000313" key="7">
    <source>
        <dbReference type="Proteomes" id="UP000065734"/>
    </source>
</evidence>
<dbReference type="PANTHER" id="PTHR42781">
    <property type="entry name" value="SPERMIDINE/PUTRESCINE IMPORT ATP-BINDING PROTEIN POTA"/>
    <property type="match status" value="1"/>
</dbReference>
<dbReference type="EMBL" id="LN907867">
    <property type="protein sequence ID" value="CUU43591.1"/>
    <property type="molecule type" value="Genomic_DNA"/>
</dbReference>
<evidence type="ECO:0000313" key="6">
    <source>
        <dbReference type="EMBL" id="CUU43591.1"/>
    </source>
</evidence>
<dbReference type="SMART" id="SM00382">
    <property type="entry name" value="AAA"/>
    <property type="match status" value="1"/>
</dbReference>
<dbReference type="EC" id="3.6.3.25" evidence="6"/>
<name>A0A0P0JAB1_BLAVI</name>
<dbReference type="Pfam" id="PF00005">
    <property type="entry name" value="ABC_tran"/>
    <property type="match status" value="1"/>
</dbReference>
<dbReference type="GO" id="GO:0016887">
    <property type="term" value="F:ATP hydrolysis activity"/>
    <property type="evidence" value="ECO:0007669"/>
    <property type="project" value="InterPro"/>
</dbReference>
<sequence>MSTVRVRDVWMQYGDQVVLERINLDIPSGEFCALVGPSGCGKTTFLRLLLAMEQPSRGAITVDGKPLPREPRPDRGVVFQRYSVFPHLTVEGNVVLGLEFARAPLTGRLFGASKRRALEEVADVIDRVGLGAARAKYPGELSGGMQQRLSIAQALVRKPRILLMDEPFGALDPGTKNQMYALVRELWRAERMTVFMVTHDLKEGFSLATRVLAFDKVRHDPQAPEAYGATVKFDLPLDDKAERAEIVGKLPALAASVDEEGATRGRPWARLFDFAGTTRRKRRDSHDRTSV</sequence>
<dbReference type="SUPFAM" id="SSF52540">
    <property type="entry name" value="P-loop containing nucleoside triphosphate hydrolases"/>
    <property type="match status" value="1"/>
</dbReference>
<dbReference type="GO" id="GO:0005524">
    <property type="term" value="F:ATP binding"/>
    <property type="evidence" value="ECO:0007669"/>
    <property type="project" value="UniProtKB-KW"/>
</dbReference>
<evidence type="ECO:0000256" key="3">
    <source>
        <dbReference type="ARBA" id="ARBA00022741"/>
    </source>
</evidence>
<dbReference type="PROSITE" id="PS00211">
    <property type="entry name" value="ABC_TRANSPORTER_1"/>
    <property type="match status" value="1"/>
</dbReference>
<keyword evidence="7" id="KW-1185">Reference proteome</keyword>
<dbReference type="OrthoDB" id="8438829at2"/>
<keyword evidence="3" id="KW-0547">Nucleotide-binding</keyword>
<dbReference type="Gene3D" id="3.40.50.300">
    <property type="entry name" value="P-loop containing nucleotide triphosphate hydrolases"/>
    <property type="match status" value="1"/>
</dbReference>
<dbReference type="InterPro" id="IPR027417">
    <property type="entry name" value="P-loop_NTPase"/>
</dbReference>
<keyword evidence="4 6" id="KW-0067">ATP-binding</keyword>
<protein>
    <submittedName>
        <fullName evidence="6">Sulfate/thiosulfate import ATP-binding protein CysA</fullName>
        <ecNumber evidence="6">3.6.3.25</ecNumber>
    </submittedName>
</protein>
<dbReference type="KEGG" id="bvr:BVIR_3171"/>
<proteinExistence type="inferred from homology"/>
<accession>A0A0P0JAB1</accession>
<dbReference type="STRING" id="1079.BVIR_3171"/>
<evidence type="ECO:0000259" key="5">
    <source>
        <dbReference type="PROSITE" id="PS50893"/>
    </source>
</evidence>
<dbReference type="PROSITE" id="PS50893">
    <property type="entry name" value="ABC_TRANSPORTER_2"/>
    <property type="match status" value="1"/>
</dbReference>
<evidence type="ECO:0000256" key="1">
    <source>
        <dbReference type="ARBA" id="ARBA00005417"/>
    </source>
</evidence>
<dbReference type="InterPro" id="IPR003593">
    <property type="entry name" value="AAA+_ATPase"/>
</dbReference>
<dbReference type="InterPro" id="IPR003439">
    <property type="entry name" value="ABC_transporter-like_ATP-bd"/>
</dbReference>
<gene>
    <name evidence="6" type="primary">cysA_4</name>
    <name evidence="6" type="ORF">BVIRIDIS_26150</name>
</gene>
<dbReference type="InterPro" id="IPR017871">
    <property type="entry name" value="ABC_transporter-like_CS"/>
</dbReference>
<feature type="domain" description="ABC transporter" evidence="5">
    <location>
        <begin position="4"/>
        <end position="241"/>
    </location>
</feature>
<reference evidence="7" key="1">
    <citation type="journal article" date="2016" name="Genome Announc.">
        <title>Revised genome sequence of the purple photosynthetic bacterium Blastochloris viridis.</title>
        <authorList>
            <person name="Liu L.N."/>
            <person name="Faulkner M."/>
            <person name="Liu X."/>
            <person name="Huang F."/>
            <person name="Darby A.C."/>
            <person name="Hall N."/>
        </authorList>
    </citation>
    <scope>NUCLEOTIDE SEQUENCE [LARGE SCALE GENOMIC DNA]</scope>
    <source>
        <strain evidence="7">ATCC 19567 / DSM 133 / F</strain>
    </source>
</reference>
<dbReference type="CDD" id="cd03293">
    <property type="entry name" value="ABC_NrtD_SsuB_transporters"/>
    <property type="match status" value="1"/>
</dbReference>
<evidence type="ECO:0000256" key="2">
    <source>
        <dbReference type="ARBA" id="ARBA00022448"/>
    </source>
</evidence>
<dbReference type="PATRIC" id="fig|1079.6.peg.3336"/>
<evidence type="ECO:0000256" key="4">
    <source>
        <dbReference type="ARBA" id="ARBA00022840"/>
    </source>
</evidence>
<keyword evidence="6" id="KW-0378">Hydrolase</keyword>
<organism evidence="6 7">
    <name type="scientific">Blastochloris viridis</name>
    <name type="common">Rhodopseudomonas viridis</name>
    <dbReference type="NCBI Taxonomy" id="1079"/>
    <lineage>
        <taxon>Bacteria</taxon>
        <taxon>Pseudomonadati</taxon>
        <taxon>Pseudomonadota</taxon>
        <taxon>Alphaproteobacteria</taxon>
        <taxon>Hyphomicrobiales</taxon>
        <taxon>Blastochloridaceae</taxon>
        <taxon>Blastochloris</taxon>
    </lineage>
</organism>
<dbReference type="RefSeq" id="WP_082417238.1">
    <property type="nucleotide sequence ID" value="NZ_AP014854.2"/>
</dbReference>